<dbReference type="GO" id="GO:0042603">
    <property type="term" value="C:capsule"/>
    <property type="evidence" value="ECO:0007669"/>
    <property type="project" value="UniProtKB-SubCell"/>
</dbReference>
<dbReference type="NCBIfam" id="NF009489">
    <property type="entry name" value="PRK12851.1"/>
    <property type="match status" value="1"/>
</dbReference>
<dbReference type="SUPFAM" id="SSF52029">
    <property type="entry name" value="GroEL apical domain-like"/>
    <property type="match status" value="1"/>
</dbReference>
<feature type="binding site" evidence="9">
    <location>
        <begin position="29"/>
        <end position="32"/>
    </location>
    <ligand>
        <name>ATP</name>
        <dbReference type="ChEBI" id="CHEBI:30616"/>
    </ligand>
</feature>
<keyword evidence="13" id="KW-1185">Reference proteome</keyword>
<dbReference type="InterPro" id="IPR002423">
    <property type="entry name" value="Cpn60/GroEL/TCP-1"/>
</dbReference>
<evidence type="ECO:0000256" key="8">
    <source>
        <dbReference type="ARBA" id="ARBA00025702"/>
    </source>
</evidence>
<dbReference type="NCBIfam" id="NF009487">
    <property type="entry name" value="PRK12849.1"/>
    <property type="match status" value="1"/>
</dbReference>
<organism evidence="12 13">
    <name type="scientific">Microbacterium immunditiarum</name>
    <dbReference type="NCBI Taxonomy" id="337480"/>
    <lineage>
        <taxon>Bacteria</taxon>
        <taxon>Bacillati</taxon>
        <taxon>Actinomycetota</taxon>
        <taxon>Actinomycetes</taxon>
        <taxon>Micrococcales</taxon>
        <taxon>Microbacteriaceae</taxon>
        <taxon>Microbacterium</taxon>
    </lineage>
</organism>
<keyword evidence="5 9" id="KW-0067">ATP-binding</keyword>
<keyword evidence="9" id="KW-0963">Cytoplasm</keyword>
<evidence type="ECO:0000256" key="3">
    <source>
        <dbReference type="ARBA" id="ARBA00006607"/>
    </source>
</evidence>
<dbReference type="Gene3D" id="3.50.7.10">
    <property type="entry name" value="GroEL"/>
    <property type="match status" value="1"/>
</dbReference>
<evidence type="ECO:0000256" key="7">
    <source>
        <dbReference type="ARBA" id="ARBA00023235"/>
    </source>
</evidence>
<comment type="function">
    <text evidence="9 11">Together with its co-chaperonin GroES, plays an essential role in assisting protein folding. The GroEL-GroES system forms a nano-cage that allows encapsulation of the non-native substrate proteins and provides a physical environment optimized to promote and accelerate protein folding.</text>
</comment>
<proteinExistence type="inferred from homology"/>
<evidence type="ECO:0000256" key="10">
    <source>
        <dbReference type="RuleBase" id="RU000418"/>
    </source>
</evidence>
<dbReference type="HAMAP" id="MF_00600">
    <property type="entry name" value="CH60"/>
    <property type="match status" value="1"/>
</dbReference>
<sequence>MAKIIAFDEEARRGLERGLNTLADAVKVTLGPRGRNVVLEKKWGAPTITNDGVSIAKEIELDDPYEKIGAELVKEVAKKTDDVAGDGTTTATVLAQALVKEGLRNVAAGADPIGLKRGIEKAVKALSDELLASAKEVETKEEIAATASISAADTTIGELIAEAIDKVGKEGVVTVEESQTFGTELELTEGMRFDKGFINPYFVTDPERQEAVFEDPYILIANQKISNIKDLLPIVDKVIQDGKELVIIAEDVEGEALATLVLNKIRGIFKSAAVKAPGFGDRRKAQLQDIAILTGGQVITEEVGLKLENATLDLLGRARKVIITKDETTIVEGAGEPAQIEGRVTQIRREIDNTDSDYDREKLQERLAKLAGGVAVIKAGAATEVELKERKHRIEDAVRNAKAAVEEGIVPGGGVALIQAGKAAFATLELEGDEATGANIVKVAIEAPLKQIALNAGLEPGVVANKVSELPAGHGLNAATGEYGDLFAQGIIDPAKVTRSALQNAASIAGLFLTTEAVVADKPEKAAAPAGDPTGGMDF</sequence>
<evidence type="ECO:0000256" key="1">
    <source>
        <dbReference type="ARBA" id="ARBA00004191"/>
    </source>
</evidence>
<reference evidence="12 13" key="1">
    <citation type="submission" date="2020-07" db="EMBL/GenBank/DDBJ databases">
        <title>Sequencing the genomes of 1000 actinobacteria strains.</title>
        <authorList>
            <person name="Klenk H.-P."/>
        </authorList>
    </citation>
    <scope>NUCLEOTIDE SEQUENCE [LARGE SCALE GENOMIC DNA]</scope>
    <source>
        <strain evidence="12 13">DSM 24662</strain>
    </source>
</reference>
<dbReference type="InterPro" id="IPR027410">
    <property type="entry name" value="TCP-1-like_intermed_sf"/>
</dbReference>
<dbReference type="PROSITE" id="PS00296">
    <property type="entry name" value="CHAPERONINS_CPN60"/>
    <property type="match status" value="1"/>
</dbReference>
<protein>
    <recommendedName>
        <fullName evidence="9">Chaperonin GroEL</fullName>
        <ecNumber evidence="9">5.6.1.7</ecNumber>
    </recommendedName>
    <alternativeName>
        <fullName evidence="9">60 kDa chaperonin</fullName>
    </alternativeName>
    <alternativeName>
        <fullName evidence="9">Chaperonin-60</fullName>
        <shortName evidence="9">Cpn60</shortName>
    </alternativeName>
</protein>
<dbReference type="InterPro" id="IPR001844">
    <property type="entry name" value="Cpn60/GroEL"/>
</dbReference>
<dbReference type="PRINTS" id="PR00298">
    <property type="entry name" value="CHAPERONIN60"/>
</dbReference>
<feature type="binding site" evidence="9">
    <location>
        <begin position="477"/>
        <end position="479"/>
    </location>
    <ligand>
        <name>ATP</name>
        <dbReference type="ChEBI" id="CHEBI:30616"/>
    </ligand>
</feature>
<dbReference type="Proteomes" id="UP000576969">
    <property type="component" value="Unassembled WGS sequence"/>
</dbReference>
<dbReference type="PANTHER" id="PTHR45633">
    <property type="entry name" value="60 KDA HEAT SHOCK PROTEIN, MITOCHONDRIAL"/>
    <property type="match status" value="1"/>
</dbReference>
<comment type="caution">
    <text evidence="9">Lacks conserved residue(s) required for the propagation of feature annotation.</text>
</comment>
<dbReference type="GO" id="GO:0009986">
    <property type="term" value="C:cell surface"/>
    <property type="evidence" value="ECO:0007669"/>
    <property type="project" value="UniProtKB-SubCell"/>
</dbReference>
<dbReference type="AlphaFoldDB" id="A0A7Y9GNB7"/>
<feature type="binding site" evidence="9">
    <location>
        <begin position="86"/>
        <end position="90"/>
    </location>
    <ligand>
        <name>ATP</name>
        <dbReference type="ChEBI" id="CHEBI:30616"/>
    </ligand>
</feature>
<dbReference type="InterPro" id="IPR027409">
    <property type="entry name" value="GroEL-like_apical_dom_sf"/>
</dbReference>
<evidence type="ECO:0000313" key="12">
    <source>
        <dbReference type="EMBL" id="NYE19574.1"/>
    </source>
</evidence>
<dbReference type="NCBIfam" id="NF000592">
    <property type="entry name" value="PRK00013.1"/>
    <property type="match status" value="1"/>
</dbReference>
<dbReference type="GO" id="GO:0042026">
    <property type="term" value="P:protein refolding"/>
    <property type="evidence" value="ECO:0007669"/>
    <property type="project" value="UniProtKB-UniRule"/>
</dbReference>
<dbReference type="FunFam" id="3.50.7.10:FF:000001">
    <property type="entry name" value="60 kDa chaperonin"/>
    <property type="match status" value="1"/>
</dbReference>
<dbReference type="Gene3D" id="3.30.260.10">
    <property type="entry name" value="TCP-1-like chaperonin intermediate domain"/>
    <property type="match status" value="1"/>
</dbReference>
<keyword evidence="4 9" id="KW-0547">Nucleotide-binding</keyword>
<dbReference type="GO" id="GO:0009408">
    <property type="term" value="P:response to heat"/>
    <property type="evidence" value="ECO:0007669"/>
    <property type="project" value="UniProtKB-ARBA"/>
</dbReference>
<dbReference type="InterPro" id="IPR018370">
    <property type="entry name" value="Chaperonin_Cpn60_CS"/>
</dbReference>
<dbReference type="Pfam" id="PF00118">
    <property type="entry name" value="Cpn60_TCP1"/>
    <property type="match status" value="1"/>
</dbReference>
<dbReference type="CDD" id="cd03344">
    <property type="entry name" value="GroEL"/>
    <property type="match status" value="1"/>
</dbReference>
<dbReference type="GO" id="GO:0016853">
    <property type="term" value="F:isomerase activity"/>
    <property type="evidence" value="ECO:0007669"/>
    <property type="project" value="UniProtKB-KW"/>
</dbReference>
<dbReference type="SUPFAM" id="SSF48592">
    <property type="entry name" value="GroEL equatorial domain-like"/>
    <property type="match status" value="1"/>
</dbReference>
<accession>A0A7Y9GNB7</accession>
<dbReference type="EMBL" id="JACCBV010000001">
    <property type="protein sequence ID" value="NYE19574.1"/>
    <property type="molecule type" value="Genomic_DNA"/>
</dbReference>
<dbReference type="GO" id="GO:0005737">
    <property type="term" value="C:cytoplasm"/>
    <property type="evidence" value="ECO:0007669"/>
    <property type="project" value="UniProtKB-SubCell"/>
</dbReference>
<dbReference type="Gene3D" id="1.10.560.10">
    <property type="entry name" value="GroEL-like equatorial domain"/>
    <property type="match status" value="1"/>
</dbReference>
<evidence type="ECO:0000256" key="4">
    <source>
        <dbReference type="ARBA" id="ARBA00022741"/>
    </source>
</evidence>
<feature type="binding site" evidence="9">
    <location>
        <position position="493"/>
    </location>
    <ligand>
        <name>ATP</name>
        <dbReference type="ChEBI" id="CHEBI:30616"/>
    </ligand>
</feature>
<dbReference type="SUPFAM" id="SSF54849">
    <property type="entry name" value="GroEL-intermediate domain like"/>
    <property type="match status" value="1"/>
</dbReference>
<dbReference type="GO" id="GO:0140662">
    <property type="term" value="F:ATP-dependent protein folding chaperone"/>
    <property type="evidence" value="ECO:0007669"/>
    <property type="project" value="InterPro"/>
</dbReference>
<comment type="caution">
    <text evidence="12">The sequence shown here is derived from an EMBL/GenBank/DDBJ whole genome shotgun (WGS) entry which is preliminary data.</text>
</comment>
<dbReference type="NCBIfam" id="TIGR02348">
    <property type="entry name" value="GroEL"/>
    <property type="match status" value="1"/>
</dbReference>
<dbReference type="EC" id="5.6.1.7" evidence="9"/>
<evidence type="ECO:0000256" key="5">
    <source>
        <dbReference type="ARBA" id="ARBA00022840"/>
    </source>
</evidence>
<keyword evidence="7 9" id="KW-0413">Isomerase</keyword>
<dbReference type="NCBIfam" id="NF009488">
    <property type="entry name" value="PRK12850.1"/>
    <property type="match status" value="1"/>
</dbReference>
<evidence type="ECO:0000256" key="2">
    <source>
        <dbReference type="ARBA" id="ARBA00004241"/>
    </source>
</evidence>
<comment type="subunit">
    <text evidence="9 11">Forms a cylinder of 14 subunits composed of two heptameric rings stacked back-to-back. Interacts with the co-chaperonin GroES.</text>
</comment>
<name>A0A7Y9GNB7_9MICO</name>
<keyword evidence="6 9" id="KW-0143">Chaperone</keyword>
<comment type="similarity">
    <text evidence="3 9 10">Belongs to the chaperonin (HSP60) family.</text>
</comment>
<dbReference type="GO" id="GO:0005524">
    <property type="term" value="F:ATP binding"/>
    <property type="evidence" value="ECO:0007669"/>
    <property type="project" value="UniProtKB-UniRule"/>
</dbReference>
<evidence type="ECO:0000256" key="11">
    <source>
        <dbReference type="RuleBase" id="RU000419"/>
    </source>
</evidence>
<comment type="subcellular location">
    <subcellularLocation>
        <location evidence="2">Cell surface</location>
    </subcellularLocation>
    <subcellularLocation>
        <location evidence="9">Cytoplasm</location>
    </subcellularLocation>
    <subcellularLocation>
        <location evidence="8">Secreted</location>
        <location evidence="8">Capsule</location>
    </subcellularLocation>
    <subcellularLocation>
        <location evidence="1">Secreted</location>
        <location evidence="1">Cell wall</location>
    </subcellularLocation>
</comment>
<gene>
    <name evidence="9" type="primary">groEL</name>
    <name evidence="9" type="synonym">groL</name>
    <name evidence="12" type="ORF">BJ991_001602</name>
</gene>
<dbReference type="RefSeq" id="WP_179489021.1">
    <property type="nucleotide sequence ID" value="NZ_JACCBV010000001.1"/>
</dbReference>
<evidence type="ECO:0000256" key="6">
    <source>
        <dbReference type="ARBA" id="ARBA00023186"/>
    </source>
</evidence>
<dbReference type="InterPro" id="IPR027413">
    <property type="entry name" value="GROEL-like_equatorial_sf"/>
</dbReference>
<dbReference type="GO" id="GO:0051082">
    <property type="term" value="F:unfolded protein binding"/>
    <property type="evidence" value="ECO:0007669"/>
    <property type="project" value="UniProtKB-UniRule"/>
</dbReference>
<evidence type="ECO:0000256" key="9">
    <source>
        <dbReference type="HAMAP-Rule" id="MF_00600"/>
    </source>
</evidence>
<evidence type="ECO:0000313" key="13">
    <source>
        <dbReference type="Proteomes" id="UP000576969"/>
    </source>
</evidence>
<feature type="binding site" evidence="9">
    <location>
        <position position="413"/>
    </location>
    <ligand>
        <name>ATP</name>
        <dbReference type="ChEBI" id="CHEBI:30616"/>
    </ligand>
</feature>